<protein>
    <submittedName>
        <fullName evidence="2">Uncharacterized protein</fullName>
    </submittedName>
</protein>
<feature type="compositionally biased region" description="Basic and acidic residues" evidence="1">
    <location>
        <begin position="69"/>
        <end position="98"/>
    </location>
</feature>
<keyword evidence="3" id="KW-1185">Reference proteome</keyword>
<evidence type="ECO:0000313" key="3">
    <source>
        <dbReference type="Proteomes" id="UP000077202"/>
    </source>
</evidence>
<feature type="region of interest" description="Disordered" evidence="1">
    <location>
        <begin position="1"/>
        <end position="98"/>
    </location>
</feature>
<dbReference type="EMBL" id="LVLJ01001437">
    <property type="protein sequence ID" value="OAE29582.1"/>
    <property type="molecule type" value="Genomic_DNA"/>
</dbReference>
<accession>A0A176WB20</accession>
<dbReference type="AlphaFoldDB" id="A0A176WB20"/>
<organism evidence="2 3">
    <name type="scientific">Marchantia polymorpha subsp. ruderalis</name>
    <dbReference type="NCBI Taxonomy" id="1480154"/>
    <lineage>
        <taxon>Eukaryota</taxon>
        <taxon>Viridiplantae</taxon>
        <taxon>Streptophyta</taxon>
        <taxon>Embryophyta</taxon>
        <taxon>Marchantiophyta</taxon>
        <taxon>Marchantiopsida</taxon>
        <taxon>Marchantiidae</taxon>
        <taxon>Marchantiales</taxon>
        <taxon>Marchantiaceae</taxon>
        <taxon>Marchantia</taxon>
    </lineage>
</organism>
<dbReference type="Proteomes" id="UP000077202">
    <property type="component" value="Unassembled WGS sequence"/>
</dbReference>
<reference evidence="2" key="1">
    <citation type="submission" date="2016-03" db="EMBL/GenBank/DDBJ databases">
        <title>Mechanisms controlling the formation of the plant cell surface in tip-growing cells are functionally conserved among land plants.</title>
        <authorList>
            <person name="Honkanen S."/>
            <person name="Jones V.A."/>
            <person name="Morieri G."/>
            <person name="Champion C."/>
            <person name="Hetherington A.J."/>
            <person name="Kelly S."/>
            <person name="Saint-Marcoux D."/>
            <person name="Proust H."/>
            <person name="Prescott H."/>
            <person name="Dolan L."/>
        </authorList>
    </citation>
    <scope>NUCLEOTIDE SEQUENCE [LARGE SCALE GENOMIC DNA]</scope>
    <source>
        <tissue evidence="2">Whole gametophyte</tissue>
    </source>
</reference>
<evidence type="ECO:0000313" key="2">
    <source>
        <dbReference type="EMBL" id="OAE29582.1"/>
    </source>
</evidence>
<sequence>MGLLTKSEKKRFPRERKILESGKEEEPEREENRGLECGPSKVKIEGLRKKEERSSKERAATSGKVLPSLEKEQRFSEERGRFSEKAEVPKPKTSKEHARELTLSKEILEQVVEQIGGTVVESPEIPLPQVSSGMAKP</sequence>
<gene>
    <name evidence="2" type="ORF">AXG93_4003s1030</name>
</gene>
<comment type="caution">
    <text evidence="2">The sequence shown here is derived from an EMBL/GenBank/DDBJ whole genome shotgun (WGS) entry which is preliminary data.</text>
</comment>
<name>A0A176WB20_MARPO</name>
<feature type="compositionally biased region" description="Basic and acidic residues" evidence="1">
    <location>
        <begin position="42"/>
        <end position="59"/>
    </location>
</feature>
<proteinExistence type="predicted"/>
<evidence type="ECO:0000256" key="1">
    <source>
        <dbReference type="SAM" id="MobiDB-lite"/>
    </source>
</evidence>
<feature type="compositionally biased region" description="Basic and acidic residues" evidence="1">
    <location>
        <begin position="15"/>
        <end position="34"/>
    </location>
</feature>